<sequence length="138" mass="14571">MPGMRPPAGPGGDRARTARSSGACGFAIGHHDGGHTVPARATGVDGSLRVRTSTAREPDHSGKKYHIIQSGRVSLRGVGPTSRSRYRTPNPPVESVFRWACDCPSALLLLPMVTGHGVPTDSGVRAVTRVRRAARVVE</sequence>
<dbReference type="Proteomes" id="UP000238356">
    <property type="component" value="Unassembled WGS sequence"/>
</dbReference>
<evidence type="ECO:0000313" key="2">
    <source>
        <dbReference type="Proteomes" id="UP000238356"/>
    </source>
</evidence>
<proteinExistence type="predicted"/>
<name>A0A2S6AAM6_9NOCA</name>
<evidence type="ECO:0000313" key="1">
    <source>
        <dbReference type="EMBL" id="PPJ30568.1"/>
    </source>
</evidence>
<protein>
    <submittedName>
        <fullName evidence="1">Uncharacterized protein</fullName>
    </submittedName>
</protein>
<organism evidence="1 2">
    <name type="scientific">Nocardia nova</name>
    <dbReference type="NCBI Taxonomy" id="37330"/>
    <lineage>
        <taxon>Bacteria</taxon>
        <taxon>Bacillati</taxon>
        <taxon>Actinomycetota</taxon>
        <taxon>Actinomycetes</taxon>
        <taxon>Mycobacteriales</taxon>
        <taxon>Nocardiaceae</taxon>
        <taxon>Nocardia</taxon>
    </lineage>
</organism>
<gene>
    <name evidence="1" type="ORF">C5F51_08880</name>
</gene>
<keyword evidence="2" id="KW-1185">Reference proteome</keyword>
<dbReference type="EMBL" id="PSZD01000004">
    <property type="protein sequence ID" value="PPJ30568.1"/>
    <property type="molecule type" value="Genomic_DNA"/>
</dbReference>
<dbReference type="AlphaFoldDB" id="A0A2S6AAM6"/>
<reference evidence="1 2" key="1">
    <citation type="submission" date="2018-02" db="EMBL/GenBank/DDBJ databases">
        <title>8 Nocardia nova and 1 Nocardia cyriacigeorgica strain used for evolution to TMP-SMX.</title>
        <authorList>
            <person name="Mehta H."/>
            <person name="Weng J."/>
            <person name="Shamoo Y."/>
        </authorList>
    </citation>
    <scope>NUCLEOTIDE SEQUENCE [LARGE SCALE GENOMIC DNA]</scope>
    <source>
        <strain evidence="1 2">BAA2227</strain>
    </source>
</reference>
<accession>A0A2S6AAM6</accession>
<comment type="caution">
    <text evidence="1">The sequence shown here is derived from an EMBL/GenBank/DDBJ whole genome shotgun (WGS) entry which is preliminary data.</text>
</comment>